<dbReference type="EMBL" id="QRBE01000001">
    <property type="protein sequence ID" value="RDS84769.1"/>
    <property type="molecule type" value="Genomic_DNA"/>
</dbReference>
<evidence type="ECO:0000313" key="2">
    <source>
        <dbReference type="EMBL" id="RDS84769.1"/>
    </source>
</evidence>
<gene>
    <name evidence="2" type="ORF">DWU98_02055</name>
</gene>
<dbReference type="InterPro" id="IPR021225">
    <property type="entry name" value="Tlde1_dom"/>
</dbReference>
<evidence type="ECO:0000313" key="3">
    <source>
        <dbReference type="Proteomes" id="UP000254258"/>
    </source>
</evidence>
<accession>A0A370X8M1</accession>
<comment type="caution">
    <text evidence="2">The sequence shown here is derived from an EMBL/GenBank/DDBJ whole genome shotgun (WGS) entry which is preliminary data.</text>
</comment>
<protein>
    <submittedName>
        <fullName evidence="2">DUF2778 domain-containing protein</fullName>
    </submittedName>
</protein>
<dbReference type="AlphaFoldDB" id="A0A370X8M1"/>
<reference evidence="2 3" key="1">
    <citation type="submission" date="2018-07" db="EMBL/GenBank/DDBJ databases">
        <title>Dyella monticola sp. nov. and Dyella psychrodurans sp. nov. isolated from monsoon evergreen broad-leaved forest soil of Dinghu Mountain, China.</title>
        <authorList>
            <person name="Gao Z."/>
            <person name="Qiu L."/>
        </authorList>
    </citation>
    <scope>NUCLEOTIDE SEQUENCE [LARGE SCALE GENOMIC DNA]</scope>
    <source>
        <strain evidence="2 3">4G-K06</strain>
    </source>
</reference>
<dbReference type="Pfam" id="PF10908">
    <property type="entry name" value="Tlde1_dom"/>
    <property type="match status" value="1"/>
</dbReference>
<dbReference type="Proteomes" id="UP000254258">
    <property type="component" value="Unassembled WGS sequence"/>
</dbReference>
<sequence>MWSFRLNGSYVSYLQCHPVGRIPAFSGSGSARNDFKSTNKEGVGPLPLGIYYIVDRQSGGKLGWLKDTTYPAYSGVDRTKWFALWNSVSGDSVTIKGVKRQNFRLHPAGFWGISEGCITITNGYDFEQIERYLRSRSPDLPVPGQAMLAYGFIEVTL</sequence>
<proteinExistence type="predicted"/>
<name>A0A370X8M1_9GAMM</name>
<organism evidence="2 3">
    <name type="scientific">Dyella monticola</name>
    <dbReference type="NCBI Taxonomy" id="1927958"/>
    <lineage>
        <taxon>Bacteria</taxon>
        <taxon>Pseudomonadati</taxon>
        <taxon>Pseudomonadota</taxon>
        <taxon>Gammaproteobacteria</taxon>
        <taxon>Lysobacterales</taxon>
        <taxon>Rhodanobacteraceae</taxon>
        <taxon>Dyella</taxon>
    </lineage>
</organism>
<evidence type="ECO:0000259" key="1">
    <source>
        <dbReference type="Pfam" id="PF10908"/>
    </source>
</evidence>
<keyword evidence="3" id="KW-1185">Reference proteome</keyword>
<feature type="domain" description="Tlde1" evidence="1">
    <location>
        <begin position="22"/>
        <end position="136"/>
    </location>
</feature>